<dbReference type="EMBL" id="LZKQ01000224">
    <property type="protein sequence ID" value="OBI79575.1"/>
    <property type="molecule type" value="Genomic_DNA"/>
</dbReference>
<evidence type="ECO:0000313" key="1">
    <source>
        <dbReference type="EMBL" id="OBI79575.1"/>
    </source>
</evidence>
<proteinExistence type="predicted"/>
<protein>
    <submittedName>
        <fullName evidence="1">Uncharacterized protein</fullName>
    </submittedName>
</protein>
<accession>A0A1A3BXD8</accession>
<evidence type="ECO:0000313" key="2">
    <source>
        <dbReference type="Proteomes" id="UP000093795"/>
    </source>
</evidence>
<dbReference type="AlphaFoldDB" id="A0A1A3BXD8"/>
<organism evidence="1 2">
    <name type="scientific">Mycobacterium asiaticum</name>
    <dbReference type="NCBI Taxonomy" id="1790"/>
    <lineage>
        <taxon>Bacteria</taxon>
        <taxon>Bacillati</taxon>
        <taxon>Actinomycetota</taxon>
        <taxon>Actinomycetes</taxon>
        <taxon>Mycobacteriales</taxon>
        <taxon>Mycobacteriaceae</taxon>
        <taxon>Mycobacterium</taxon>
    </lineage>
</organism>
<reference evidence="1 2" key="1">
    <citation type="submission" date="2016-06" db="EMBL/GenBank/DDBJ databases">
        <authorList>
            <person name="Kjaerup R.B."/>
            <person name="Dalgaard T.S."/>
            <person name="Juul-Madsen H.R."/>
        </authorList>
    </citation>
    <scope>NUCLEOTIDE SEQUENCE [LARGE SCALE GENOMIC DNA]</scope>
    <source>
        <strain evidence="1 2">1081914.2</strain>
    </source>
</reference>
<gene>
    <name evidence="1" type="ORF">A9X01_02200</name>
</gene>
<name>A0A1A3BXD8_MYCAS</name>
<sequence length="60" mass="6850">MPENAFALRNVVRGSVLSSNNRDEAPAHWRTDREASPNFFANGMQYQFLEVNSFVTERAC</sequence>
<dbReference type="Proteomes" id="UP000093795">
    <property type="component" value="Unassembled WGS sequence"/>
</dbReference>
<comment type="caution">
    <text evidence="1">The sequence shown here is derived from an EMBL/GenBank/DDBJ whole genome shotgun (WGS) entry which is preliminary data.</text>
</comment>